<dbReference type="Pfam" id="PF02567">
    <property type="entry name" value="PhzC-PhzF"/>
    <property type="match status" value="1"/>
</dbReference>
<dbReference type="NCBIfam" id="TIGR00654">
    <property type="entry name" value="PhzF_family"/>
    <property type="match status" value="1"/>
</dbReference>
<evidence type="ECO:0000313" key="2">
    <source>
        <dbReference type="Proteomes" id="UP001519331"/>
    </source>
</evidence>
<dbReference type="PIRSF" id="PIRSF016184">
    <property type="entry name" value="PhzC_PhzF"/>
    <property type="match status" value="1"/>
</dbReference>
<proteinExistence type="predicted"/>
<comment type="caution">
    <text evidence="1">The sequence shown here is derived from an EMBL/GenBank/DDBJ whole genome shotgun (WGS) entry which is preliminary data.</text>
</comment>
<dbReference type="SUPFAM" id="SSF54506">
    <property type="entry name" value="Diaminopimelate epimerase-like"/>
    <property type="match status" value="1"/>
</dbReference>
<dbReference type="PANTHER" id="PTHR13774:SF32">
    <property type="entry name" value="ANTISENSE-ENHANCING SEQUENCE 1"/>
    <property type="match status" value="1"/>
</dbReference>
<gene>
    <name evidence="1" type="ORF">JOF45_000993</name>
</gene>
<dbReference type="EMBL" id="JAGINX010000001">
    <property type="protein sequence ID" value="MBP2317974.1"/>
    <property type="molecule type" value="Genomic_DNA"/>
</dbReference>
<accession>A0ABS4T0J5</accession>
<dbReference type="Gene3D" id="3.10.310.10">
    <property type="entry name" value="Diaminopimelate Epimerase, Chain A, domain 1"/>
    <property type="match status" value="2"/>
</dbReference>
<protein>
    <submittedName>
        <fullName evidence="1">PhzF family phenazine biosynthesis protein</fullName>
    </submittedName>
</protein>
<dbReference type="Proteomes" id="UP001519331">
    <property type="component" value="Unassembled WGS sequence"/>
</dbReference>
<organism evidence="1 2">
    <name type="scientific">Nesterenkonia lacusekhoensis</name>
    <dbReference type="NCBI Taxonomy" id="150832"/>
    <lineage>
        <taxon>Bacteria</taxon>
        <taxon>Bacillati</taxon>
        <taxon>Actinomycetota</taxon>
        <taxon>Actinomycetes</taxon>
        <taxon>Micrococcales</taxon>
        <taxon>Micrococcaceae</taxon>
        <taxon>Nesterenkonia</taxon>
    </lineage>
</organism>
<dbReference type="PANTHER" id="PTHR13774">
    <property type="entry name" value="PHENAZINE BIOSYNTHESIS PROTEIN"/>
    <property type="match status" value="1"/>
</dbReference>
<evidence type="ECO:0000313" key="1">
    <source>
        <dbReference type="EMBL" id="MBP2317974.1"/>
    </source>
</evidence>
<sequence>MTKPFRQVDVFCHTPFSGNPVAVVADADDLTDEQMQAVSRWTNLSECTFLLTPTTGDADYRVRIFSLDRELPFAGHPTLGTARAWLDLSGRPRTPGRIVQECGVGLVPLRHEKDRLAFRAPPLLRSGAVDPTYRDQLRRTLRLSEGQLVDAAWTDNGPGWVTVLVDSPETLYGIAPDPSIIADPELKHIGVAALTHGSAATALEVRGFFGDDTGAFREDPVTGSLNASVAQWLTFSERLSTPYTAGQGSALQRDGRILIDADDEGLWVGGNTAVALSGTIAL</sequence>
<dbReference type="InterPro" id="IPR003719">
    <property type="entry name" value="Phenazine_PhzF-like"/>
</dbReference>
<name>A0ABS4T0J5_9MICC</name>
<dbReference type="RefSeq" id="WP_210048279.1">
    <property type="nucleotide sequence ID" value="NZ_JAGINX010000001.1"/>
</dbReference>
<reference evidence="1 2" key="1">
    <citation type="submission" date="2021-03" db="EMBL/GenBank/DDBJ databases">
        <title>Sequencing the genomes of 1000 actinobacteria strains.</title>
        <authorList>
            <person name="Klenk H.-P."/>
        </authorList>
    </citation>
    <scope>NUCLEOTIDE SEQUENCE [LARGE SCALE GENOMIC DNA]</scope>
    <source>
        <strain evidence="1 2">DSM 12544</strain>
    </source>
</reference>
<keyword evidence="2" id="KW-1185">Reference proteome</keyword>